<reference evidence="2" key="1">
    <citation type="submission" date="2014-09" db="EMBL/GenBank/DDBJ databases">
        <authorList>
            <person name="Mudge J."/>
            <person name="Ramaraj T."/>
            <person name="Lindquist I.E."/>
            <person name="Bharti A.K."/>
            <person name="Sundararajan A."/>
            <person name="Cameron C.T."/>
            <person name="Woodward J.E."/>
            <person name="May G.D."/>
            <person name="Brubaker C."/>
            <person name="Broadhvest J."/>
            <person name="Wilkins T.A."/>
        </authorList>
    </citation>
    <scope>NUCLEOTIDE SEQUENCE</scope>
    <source>
        <strain evidence="2">cv. AKA8401</strain>
    </source>
</reference>
<organism evidence="1 2">
    <name type="scientific">Gossypium arboreum</name>
    <name type="common">Tree cotton</name>
    <name type="synonym">Gossypium nanking</name>
    <dbReference type="NCBI Taxonomy" id="29729"/>
    <lineage>
        <taxon>Eukaryota</taxon>
        <taxon>Viridiplantae</taxon>
        <taxon>Streptophyta</taxon>
        <taxon>Embryophyta</taxon>
        <taxon>Tracheophyta</taxon>
        <taxon>Spermatophyta</taxon>
        <taxon>Magnoliopsida</taxon>
        <taxon>eudicotyledons</taxon>
        <taxon>Gunneridae</taxon>
        <taxon>Pentapetalae</taxon>
        <taxon>rosids</taxon>
        <taxon>malvids</taxon>
        <taxon>Malvales</taxon>
        <taxon>Malvaceae</taxon>
        <taxon>Malvoideae</taxon>
        <taxon>Gossypium</taxon>
    </lineage>
</organism>
<evidence type="ECO:0000313" key="2">
    <source>
        <dbReference type="Proteomes" id="UP000032142"/>
    </source>
</evidence>
<sequence length="40" mass="4874">MKVYSSRFDYIIYSLINSIPTIFSDFSNSRHCSWQHLFLR</sequence>
<proteinExistence type="predicted"/>
<accession>A0A0B0P4Q6</accession>
<dbReference type="EMBL" id="KN414165">
    <property type="protein sequence ID" value="KHG19862.1"/>
    <property type="molecule type" value="Genomic_DNA"/>
</dbReference>
<keyword evidence="2" id="KW-1185">Reference proteome</keyword>
<dbReference type="AlphaFoldDB" id="A0A0B0P4Q6"/>
<name>A0A0B0P4Q6_GOSAR</name>
<evidence type="ECO:0000313" key="1">
    <source>
        <dbReference type="EMBL" id="KHG19862.1"/>
    </source>
</evidence>
<protein>
    <submittedName>
        <fullName evidence="1">Uncharacterized protein</fullName>
    </submittedName>
</protein>
<dbReference type="Proteomes" id="UP000032142">
    <property type="component" value="Unassembled WGS sequence"/>
</dbReference>
<gene>
    <name evidence="1" type="ORF">F383_10707</name>
</gene>